<dbReference type="eggNOG" id="COG3501">
    <property type="taxonomic scope" value="Bacteria"/>
</dbReference>
<proteinExistence type="predicted"/>
<accession>A6FZ71</accession>
<evidence type="ECO:0000313" key="2">
    <source>
        <dbReference type="EMBL" id="EDM80955.1"/>
    </source>
</evidence>
<dbReference type="SUPFAM" id="SSF69279">
    <property type="entry name" value="Phage tail proteins"/>
    <property type="match status" value="1"/>
</dbReference>
<reference evidence="2 3" key="1">
    <citation type="submission" date="2007-06" db="EMBL/GenBank/DDBJ databases">
        <authorList>
            <person name="Shimkets L."/>
            <person name="Ferriera S."/>
            <person name="Johnson J."/>
            <person name="Kravitz S."/>
            <person name="Beeson K."/>
            <person name="Sutton G."/>
            <person name="Rogers Y.-H."/>
            <person name="Friedman R."/>
            <person name="Frazier M."/>
            <person name="Venter J.C."/>
        </authorList>
    </citation>
    <scope>NUCLEOTIDE SEQUENCE [LARGE SCALE GENOMIC DNA]</scope>
    <source>
        <strain evidence="2 3">SIR-1</strain>
    </source>
</reference>
<gene>
    <name evidence="2" type="ORF">PPSIR1_25286</name>
</gene>
<protein>
    <recommendedName>
        <fullName evidence="1">Gp5/Type VI secretion system Vgr protein OB-fold domain-containing protein</fullName>
    </recommendedName>
</protein>
<dbReference type="Pfam" id="PF04717">
    <property type="entry name" value="Phage_base_V"/>
    <property type="match status" value="1"/>
</dbReference>
<dbReference type="InterPro" id="IPR006531">
    <property type="entry name" value="Gp5/Vgr_OB"/>
</dbReference>
<dbReference type="Proteomes" id="UP000005801">
    <property type="component" value="Unassembled WGS sequence"/>
</dbReference>
<evidence type="ECO:0000313" key="3">
    <source>
        <dbReference type="Proteomes" id="UP000005801"/>
    </source>
</evidence>
<dbReference type="InterPro" id="IPR006533">
    <property type="entry name" value="T6SS_Vgr_RhsGE"/>
</dbReference>
<dbReference type="EMBL" id="ABCS01000006">
    <property type="protein sequence ID" value="EDM80955.1"/>
    <property type="molecule type" value="Genomic_DNA"/>
</dbReference>
<dbReference type="NCBIfam" id="TIGR01646">
    <property type="entry name" value="vgr_GE"/>
    <property type="match status" value="1"/>
</dbReference>
<dbReference type="STRING" id="391625.PPSIR1_25286"/>
<dbReference type="OrthoDB" id="9762420at2"/>
<organism evidence="2 3">
    <name type="scientific">Plesiocystis pacifica SIR-1</name>
    <dbReference type="NCBI Taxonomy" id="391625"/>
    <lineage>
        <taxon>Bacteria</taxon>
        <taxon>Pseudomonadati</taxon>
        <taxon>Myxococcota</taxon>
        <taxon>Polyangia</taxon>
        <taxon>Nannocystales</taxon>
        <taxon>Nannocystaceae</taxon>
        <taxon>Plesiocystis</taxon>
    </lineage>
</organism>
<dbReference type="SUPFAM" id="SSF69255">
    <property type="entry name" value="gp5 N-terminal domain-like"/>
    <property type="match status" value="1"/>
</dbReference>
<keyword evidence="3" id="KW-1185">Reference proteome</keyword>
<evidence type="ECO:0000259" key="1">
    <source>
        <dbReference type="Pfam" id="PF04717"/>
    </source>
</evidence>
<dbReference type="Gene3D" id="2.40.50.230">
    <property type="entry name" value="Gp5 N-terminal domain"/>
    <property type="match status" value="1"/>
</dbReference>
<name>A6FZ71_9BACT</name>
<dbReference type="AlphaFoldDB" id="A6FZ71"/>
<feature type="domain" description="Gp5/Type VI secretion system Vgr protein OB-fold" evidence="1">
    <location>
        <begin position="370"/>
        <end position="444"/>
    </location>
</feature>
<comment type="caution">
    <text evidence="2">The sequence shown here is derived from an EMBL/GenBank/DDBJ whole genome shotgun (WGS) entry which is preliminary data.</text>
</comment>
<dbReference type="InterPro" id="IPR037026">
    <property type="entry name" value="Vgr_OB-fold_dom_sf"/>
</dbReference>
<sequence>MGAVPLLADGDGNALDGTATAALRSFEVRKELNRIPRATLEFYDGSVKDQHFALSELPEFAPAGELAIGVRDEEDSEHLLFLGKVVRQAIRSGGRGGTLRVELEDAAVTLTGERKTVVHREMSDDKIITDMLGAAELGVGEVPATKPVHVELLQYQITDWDFLLLRADVLGLLVRVSDGTVDLVAMGASAPDAESLSLDVNAGGVHELELEYDASNQNSEYQAIGWDAQKQARLDPVPGTEPTAYASDAPEFGAELGLEAYSLEAGLPLDPDELSAWATARAAKARLGAIRGRVVVSGFAPVKPLDELTLSGVSEAFDGTALVTGVIQRFDDDHWTTELTLGLDPEWFARTPDISEPPANGLLAPIAGLQIGIVKALEQPDGELMVQVELASVPTDYGPVWARMTFPEAGVERGQLFYPEVGDEVVVGFVNGDPRYAMVLGSTYSAVNKPPPVIGTPTAENNLKGIVTRSGMTLLFDDSLPGVVLQTPGGGMFGIDDDNGAVVITDQNGNSIALEASGVTITSAGTFDIAAEGAVTIKGASVDIASS</sequence>
<dbReference type="RefSeq" id="WP_006969770.1">
    <property type="nucleotide sequence ID" value="NZ_ABCS01000006.1"/>
</dbReference>